<gene>
    <name evidence="1" type="ORF">B0H16DRAFT_1738379</name>
</gene>
<keyword evidence="2" id="KW-1185">Reference proteome</keyword>
<proteinExistence type="predicted"/>
<reference evidence="1" key="1">
    <citation type="submission" date="2023-03" db="EMBL/GenBank/DDBJ databases">
        <title>Massive genome expansion in bonnet fungi (Mycena s.s.) driven by repeated elements and novel gene families across ecological guilds.</title>
        <authorList>
            <consortium name="Lawrence Berkeley National Laboratory"/>
            <person name="Harder C.B."/>
            <person name="Miyauchi S."/>
            <person name="Viragh M."/>
            <person name="Kuo A."/>
            <person name="Thoen E."/>
            <person name="Andreopoulos B."/>
            <person name="Lu D."/>
            <person name="Skrede I."/>
            <person name="Drula E."/>
            <person name="Henrissat B."/>
            <person name="Morin E."/>
            <person name="Kohler A."/>
            <person name="Barry K."/>
            <person name="LaButti K."/>
            <person name="Morin E."/>
            <person name="Salamov A."/>
            <person name="Lipzen A."/>
            <person name="Mereny Z."/>
            <person name="Hegedus B."/>
            <person name="Baldrian P."/>
            <person name="Stursova M."/>
            <person name="Weitz H."/>
            <person name="Taylor A."/>
            <person name="Grigoriev I.V."/>
            <person name="Nagy L.G."/>
            <person name="Martin F."/>
            <person name="Kauserud H."/>
        </authorList>
    </citation>
    <scope>NUCLEOTIDE SEQUENCE</scope>
    <source>
        <strain evidence="1">CBHHK182m</strain>
    </source>
</reference>
<accession>A0AAD7HJG5</accession>
<protein>
    <submittedName>
        <fullName evidence="1">Uncharacterized protein</fullName>
    </submittedName>
</protein>
<sequence>MLLGIPWGESFVDGAKEASVRLFVPSKFKMPTEGQTEGFPGARNEFAGYLKTVGIPPALDPPEFSCVVD</sequence>
<organism evidence="1 2">
    <name type="scientific">Mycena metata</name>
    <dbReference type="NCBI Taxonomy" id="1033252"/>
    <lineage>
        <taxon>Eukaryota</taxon>
        <taxon>Fungi</taxon>
        <taxon>Dikarya</taxon>
        <taxon>Basidiomycota</taxon>
        <taxon>Agaricomycotina</taxon>
        <taxon>Agaricomycetes</taxon>
        <taxon>Agaricomycetidae</taxon>
        <taxon>Agaricales</taxon>
        <taxon>Marasmiineae</taxon>
        <taxon>Mycenaceae</taxon>
        <taxon>Mycena</taxon>
    </lineage>
</organism>
<dbReference type="EMBL" id="JARKIB010000232">
    <property type="protein sequence ID" value="KAJ7721205.1"/>
    <property type="molecule type" value="Genomic_DNA"/>
</dbReference>
<evidence type="ECO:0000313" key="1">
    <source>
        <dbReference type="EMBL" id="KAJ7721205.1"/>
    </source>
</evidence>
<evidence type="ECO:0000313" key="2">
    <source>
        <dbReference type="Proteomes" id="UP001215598"/>
    </source>
</evidence>
<name>A0AAD7HJG5_9AGAR</name>
<comment type="caution">
    <text evidence="1">The sequence shown here is derived from an EMBL/GenBank/DDBJ whole genome shotgun (WGS) entry which is preliminary data.</text>
</comment>
<dbReference type="AlphaFoldDB" id="A0AAD7HJG5"/>
<dbReference type="Proteomes" id="UP001215598">
    <property type="component" value="Unassembled WGS sequence"/>
</dbReference>